<gene>
    <name evidence="2" type="ORF">GKJPGBOP_00604</name>
</gene>
<proteinExistence type="predicted"/>
<feature type="region of interest" description="Disordered" evidence="1">
    <location>
        <begin position="135"/>
        <end position="154"/>
    </location>
</feature>
<reference evidence="2 3" key="1">
    <citation type="submission" date="2018-11" db="EMBL/GenBank/DDBJ databases">
        <title>Whole genome sequence of Streptomyces paromomycinus NBRC 15454(T).</title>
        <authorList>
            <person name="Komaki H."/>
            <person name="Tamura T."/>
        </authorList>
    </citation>
    <scope>NUCLEOTIDE SEQUENCE [LARGE SCALE GENOMIC DNA]</scope>
    <source>
        <strain evidence="2 3">NBRC 15454</strain>
    </source>
</reference>
<dbReference type="Proteomes" id="UP000286746">
    <property type="component" value="Unassembled WGS sequence"/>
</dbReference>
<protein>
    <submittedName>
        <fullName evidence="2">Uncharacterized protein</fullName>
    </submittedName>
</protein>
<evidence type="ECO:0000256" key="1">
    <source>
        <dbReference type="SAM" id="MobiDB-lite"/>
    </source>
</evidence>
<evidence type="ECO:0000313" key="3">
    <source>
        <dbReference type="Proteomes" id="UP000286746"/>
    </source>
</evidence>
<evidence type="ECO:0000313" key="2">
    <source>
        <dbReference type="EMBL" id="GCD40951.1"/>
    </source>
</evidence>
<dbReference type="RefSeq" id="WP_125051576.1">
    <property type="nucleotide sequence ID" value="NZ_BHZD01000001.1"/>
</dbReference>
<accession>A0A401VV88</accession>
<dbReference type="AlphaFoldDB" id="A0A401VV88"/>
<name>A0A401VV88_STREY</name>
<comment type="caution">
    <text evidence="2">The sequence shown here is derived from an EMBL/GenBank/DDBJ whole genome shotgun (WGS) entry which is preliminary data.</text>
</comment>
<feature type="region of interest" description="Disordered" evidence="1">
    <location>
        <begin position="58"/>
        <end position="81"/>
    </location>
</feature>
<dbReference type="EMBL" id="BHZD01000001">
    <property type="protein sequence ID" value="GCD40951.1"/>
    <property type="molecule type" value="Genomic_DNA"/>
</dbReference>
<sequence length="175" mass="17727">MSAPSEEETPPRRKRRLFAVPLLVAALAAGGTALVLQTSSSAAPAASSQSVARAAQAASSTSASAGTGKAATGDSAARERQAEAFTQCMKDNGIKDFPGITVKENGQLQLKAGGNINPVSKAYRAAAKACASKLPENSSLPKEPAAVTPETPQLGFTCTEDCPAAPKAPSLPSEF</sequence>
<keyword evidence="3" id="KW-1185">Reference proteome</keyword>
<organism evidence="2 3">
    <name type="scientific">Streptomyces paromomycinus</name>
    <name type="common">Streptomyces rimosus subsp. paromomycinus</name>
    <dbReference type="NCBI Taxonomy" id="92743"/>
    <lineage>
        <taxon>Bacteria</taxon>
        <taxon>Bacillati</taxon>
        <taxon>Actinomycetota</taxon>
        <taxon>Actinomycetes</taxon>
        <taxon>Kitasatosporales</taxon>
        <taxon>Streptomycetaceae</taxon>
        <taxon>Streptomyces</taxon>
    </lineage>
</organism>
<feature type="compositionally biased region" description="Low complexity" evidence="1">
    <location>
        <begin position="58"/>
        <end position="75"/>
    </location>
</feature>